<dbReference type="GO" id="GO:0004934">
    <property type="term" value="F:mating-type alpha-factor pheromone receptor activity"/>
    <property type="evidence" value="ECO:0007669"/>
    <property type="project" value="InterPro"/>
</dbReference>
<evidence type="ECO:0000256" key="2">
    <source>
        <dbReference type="ARBA" id="ARBA00011085"/>
    </source>
</evidence>
<dbReference type="PANTHER" id="PTHR28097:SF1">
    <property type="entry name" value="PHEROMONE A FACTOR RECEPTOR"/>
    <property type="match status" value="1"/>
</dbReference>
<accession>J4GP54</accession>
<feature type="transmembrane region" description="Helical" evidence="11">
    <location>
        <begin position="272"/>
        <end position="293"/>
    </location>
</feature>
<keyword evidence="6" id="KW-0297">G-protein coupled receptor</keyword>
<dbReference type="FunCoup" id="J4GP54">
    <property type="interactions" value="74"/>
</dbReference>
<dbReference type="InParanoid" id="J4GP54"/>
<evidence type="ECO:0000313" key="12">
    <source>
        <dbReference type="EMBL" id="CCM02280.1"/>
    </source>
</evidence>
<keyword evidence="5 11" id="KW-1133">Transmembrane helix</keyword>
<gene>
    <name evidence="12" type="ORF">FIBRA_04365</name>
</gene>
<dbReference type="PANTHER" id="PTHR28097">
    <property type="entry name" value="PHEROMONE A FACTOR RECEPTOR"/>
    <property type="match status" value="1"/>
</dbReference>
<keyword evidence="8" id="KW-0675">Receptor</keyword>
<dbReference type="InterPro" id="IPR001499">
    <property type="entry name" value="GPCR_STE3"/>
</dbReference>
<dbReference type="PRINTS" id="PR00899">
    <property type="entry name" value="GPCRSTE3"/>
</dbReference>
<evidence type="ECO:0000256" key="9">
    <source>
        <dbReference type="ARBA" id="ARBA00023224"/>
    </source>
</evidence>
<keyword evidence="9" id="KW-0807">Transducer</keyword>
<comment type="subcellular location">
    <subcellularLocation>
        <location evidence="1">Membrane</location>
        <topology evidence="1">Multi-pass membrane protein</topology>
    </subcellularLocation>
</comment>
<dbReference type="Proteomes" id="UP000006352">
    <property type="component" value="Unassembled WGS sequence"/>
</dbReference>
<dbReference type="RefSeq" id="XP_012181563.1">
    <property type="nucleotide sequence ID" value="XM_012326173.1"/>
</dbReference>
<feature type="transmembrane region" description="Helical" evidence="11">
    <location>
        <begin position="208"/>
        <end position="231"/>
    </location>
</feature>
<keyword evidence="3" id="KW-0589">Pheromone response</keyword>
<reference evidence="12 13" key="1">
    <citation type="journal article" date="2012" name="Appl. Environ. Microbiol.">
        <title>Short-read sequencing for genomic analysis of the brown rot fungus Fibroporia radiculosa.</title>
        <authorList>
            <person name="Tang J.D."/>
            <person name="Perkins A.D."/>
            <person name="Sonstegard T.S."/>
            <person name="Schroeder S.G."/>
            <person name="Burgess S.C."/>
            <person name="Diehl S.V."/>
        </authorList>
    </citation>
    <scope>NUCLEOTIDE SEQUENCE [LARGE SCALE GENOMIC DNA]</scope>
    <source>
        <strain evidence="12 13">TFFH 294</strain>
    </source>
</reference>
<protein>
    <submittedName>
        <fullName evidence="12">Uncharacterized protein</fullName>
    </submittedName>
</protein>
<keyword evidence="7 11" id="KW-0472">Membrane</keyword>
<comment type="similarity">
    <text evidence="2">Belongs to the G-protein coupled receptor 4 family.</text>
</comment>
<dbReference type="EMBL" id="HE797072">
    <property type="protein sequence ID" value="CCM02280.1"/>
    <property type="molecule type" value="Genomic_DNA"/>
</dbReference>
<dbReference type="InterPro" id="IPR000481">
    <property type="entry name" value="GPCR_Pheromne_B_alpha_rcpt"/>
</dbReference>
<feature type="transmembrane region" description="Helical" evidence="11">
    <location>
        <begin position="166"/>
        <end position="187"/>
    </location>
</feature>
<organism evidence="12 13">
    <name type="scientific">Fibroporia radiculosa</name>
    <dbReference type="NCBI Taxonomy" id="599839"/>
    <lineage>
        <taxon>Eukaryota</taxon>
        <taxon>Fungi</taxon>
        <taxon>Dikarya</taxon>
        <taxon>Basidiomycota</taxon>
        <taxon>Agaricomycotina</taxon>
        <taxon>Agaricomycetes</taxon>
        <taxon>Polyporales</taxon>
        <taxon>Fibroporiaceae</taxon>
        <taxon>Fibroporia</taxon>
    </lineage>
</organism>
<dbReference type="GO" id="GO:0005886">
    <property type="term" value="C:plasma membrane"/>
    <property type="evidence" value="ECO:0007669"/>
    <property type="project" value="TreeGrafter"/>
</dbReference>
<evidence type="ECO:0000256" key="8">
    <source>
        <dbReference type="ARBA" id="ARBA00023170"/>
    </source>
</evidence>
<dbReference type="HOGENOM" id="CLU_027592_0_2_1"/>
<dbReference type="PRINTS" id="PR00901">
    <property type="entry name" value="PHEROMONEBAR"/>
</dbReference>
<feature type="transmembrane region" description="Helical" evidence="11">
    <location>
        <begin position="117"/>
        <end position="137"/>
    </location>
</feature>
<evidence type="ECO:0000256" key="10">
    <source>
        <dbReference type="SAM" id="MobiDB-lite"/>
    </source>
</evidence>
<name>J4GP54_9APHY</name>
<evidence type="ECO:0000256" key="5">
    <source>
        <dbReference type="ARBA" id="ARBA00022989"/>
    </source>
</evidence>
<keyword evidence="13" id="KW-1185">Reference proteome</keyword>
<evidence type="ECO:0000256" key="7">
    <source>
        <dbReference type="ARBA" id="ARBA00023136"/>
    </source>
</evidence>
<dbReference type="OrthoDB" id="2874149at2759"/>
<proteinExistence type="inferred from homology"/>
<evidence type="ECO:0000256" key="6">
    <source>
        <dbReference type="ARBA" id="ARBA00023040"/>
    </source>
</evidence>
<keyword evidence="4 11" id="KW-0812">Transmembrane</keyword>
<dbReference type="GeneID" id="24097191"/>
<dbReference type="CDD" id="cd14966">
    <property type="entry name" value="7tmD_STE3"/>
    <property type="match status" value="1"/>
</dbReference>
<evidence type="ECO:0000256" key="3">
    <source>
        <dbReference type="ARBA" id="ARBA00022507"/>
    </source>
</evidence>
<dbReference type="GO" id="GO:0000750">
    <property type="term" value="P:pheromone-dependent signal transduction involved in conjugation with cellular fusion"/>
    <property type="evidence" value="ECO:0007669"/>
    <property type="project" value="TreeGrafter"/>
</dbReference>
<evidence type="ECO:0000256" key="1">
    <source>
        <dbReference type="ARBA" id="ARBA00004141"/>
    </source>
</evidence>
<evidence type="ECO:0000256" key="11">
    <source>
        <dbReference type="SAM" id="Phobius"/>
    </source>
</evidence>
<feature type="compositionally biased region" description="Low complexity" evidence="10">
    <location>
        <begin position="354"/>
        <end position="367"/>
    </location>
</feature>
<sequence length="445" mass="50346">MSEPWTTPIAVTTGFSFVGFLLVSVPLYWHLEAWNVGCVLYIFWSGTGCLIQFINMVVWQDNVINWVPVWCDITSRWRYAAAIGICTASLVINRRLYKIASVSVVSISKADKRRMMYVDLAIGLVPPIVVVALYWFIEGHRFNIYEGFGCMFVFPATILSYFLYQLWPIVIGLIAAYYCVRTLIAFVKRRRQFRELISSNSNLTYHRYLRLMGLATIEILCTVPMGIWVVVNNARNTLYVWHGLANVHYDFSRVDQYPSIIWWTDSLLRPSILTSMWDMIVCSLVFFAFFGLAEEARKHYRATFTYITKRLGLSTLSLSSAGTEGQSGYNASKLPSSALPHITIPSFVQPGQPSSSGDSFSDRLSSSIPFDDEIPRYDEKTHYAMSPESDGASTCIPSPMSPEDVEAQYEAMVLPAFPEPTYDAMQPPPHTSSPVHSDSSDMRTL</sequence>
<dbReference type="Pfam" id="PF02076">
    <property type="entry name" value="STE3"/>
    <property type="match status" value="1"/>
</dbReference>
<evidence type="ECO:0000313" key="13">
    <source>
        <dbReference type="Proteomes" id="UP000006352"/>
    </source>
</evidence>
<evidence type="ECO:0000256" key="4">
    <source>
        <dbReference type="ARBA" id="ARBA00022692"/>
    </source>
</evidence>
<dbReference type="AlphaFoldDB" id="J4GP54"/>
<feature type="transmembrane region" description="Helical" evidence="11">
    <location>
        <begin position="38"/>
        <end position="59"/>
    </location>
</feature>
<feature type="transmembrane region" description="Helical" evidence="11">
    <location>
        <begin position="6"/>
        <end position="31"/>
    </location>
</feature>
<feature type="region of interest" description="Disordered" evidence="10">
    <location>
        <begin position="419"/>
        <end position="445"/>
    </location>
</feature>
<feature type="region of interest" description="Disordered" evidence="10">
    <location>
        <begin position="345"/>
        <end position="373"/>
    </location>
</feature>